<reference evidence="1" key="1">
    <citation type="submission" date="2021-06" db="EMBL/GenBank/DDBJ databases">
        <authorList>
            <person name="Kallberg Y."/>
            <person name="Tangrot J."/>
            <person name="Rosling A."/>
        </authorList>
    </citation>
    <scope>NUCLEOTIDE SEQUENCE</scope>
    <source>
        <strain evidence="1">CL551</strain>
    </source>
</reference>
<accession>A0A9N9NX24</accession>
<feature type="non-terminal residue" evidence="1">
    <location>
        <position position="1"/>
    </location>
</feature>
<evidence type="ECO:0000313" key="2">
    <source>
        <dbReference type="Proteomes" id="UP000789342"/>
    </source>
</evidence>
<dbReference type="Proteomes" id="UP000789342">
    <property type="component" value="Unassembled WGS sequence"/>
</dbReference>
<proteinExistence type="predicted"/>
<keyword evidence="2" id="KW-1185">Reference proteome</keyword>
<feature type="non-terminal residue" evidence="1">
    <location>
        <position position="45"/>
    </location>
</feature>
<evidence type="ECO:0000313" key="1">
    <source>
        <dbReference type="EMBL" id="CAG8768551.1"/>
    </source>
</evidence>
<dbReference type="AlphaFoldDB" id="A0A9N9NX24"/>
<organism evidence="1 2">
    <name type="scientific">Acaulospora morrowiae</name>
    <dbReference type="NCBI Taxonomy" id="94023"/>
    <lineage>
        <taxon>Eukaryota</taxon>
        <taxon>Fungi</taxon>
        <taxon>Fungi incertae sedis</taxon>
        <taxon>Mucoromycota</taxon>
        <taxon>Glomeromycotina</taxon>
        <taxon>Glomeromycetes</taxon>
        <taxon>Diversisporales</taxon>
        <taxon>Acaulosporaceae</taxon>
        <taxon>Acaulospora</taxon>
    </lineage>
</organism>
<gene>
    <name evidence="1" type="ORF">AMORRO_LOCUS16439</name>
</gene>
<comment type="caution">
    <text evidence="1">The sequence shown here is derived from an EMBL/GenBank/DDBJ whole genome shotgun (WGS) entry which is preliminary data.</text>
</comment>
<sequence>EYCGGGGKCPTQGKNFPTLIVATTRFKSFFGYKNANVVFHKSKNP</sequence>
<protein>
    <submittedName>
        <fullName evidence="1">3585_t:CDS:1</fullName>
    </submittedName>
</protein>
<dbReference type="EMBL" id="CAJVPV010045085">
    <property type="protein sequence ID" value="CAG8768551.1"/>
    <property type="molecule type" value="Genomic_DNA"/>
</dbReference>
<name>A0A9N9NX24_9GLOM</name>